<comment type="subunit">
    <text evidence="6">Component of the origin recognition complex (ORC).</text>
</comment>
<dbReference type="GO" id="GO:0006260">
    <property type="term" value="P:DNA replication"/>
    <property type="evidence" value="ECO:0007669"/>
    <property type="project" value="UniProtKB-UniRule"/>
</dbReference>
<comment type="subcellular location">
    <subcellularLocation>
        <location evidence="1 6">Nucleus</location>
    </subcellularLocation>
</comment>
<dbReference type="AlphaFoldDB" id="A0A3B0K1D6"/>
<evidence type="ECO:0000256" key="3">
    <source>
        <dbReference type="ARBA" id="ARBA00019080"/>
    </source>
</evidence>
<feature type="compositionally biased region" description="Basic and acidic residues" evidence="7">
    <location>
        <begin position="112"/>
        <end position="121"/>
    </location>
</feature>
<sequence length="661" mass="74100">MLSSMVSRFFCAVFILIKNSQFRFDIVEVCYNFTMSATNHGEYRTPKKQKKSRNPKSAETINISDDESVVDMDTALIDLADAGGSEEERSQPGTRRSARKPSPTKKYQAYQEKTKGRRQDHEHEHIVVNYVECSEEESNGEEVEEVGEGVAEIDERPIRPDLNLIQSEYNVAGASLFGFNTPKKRDAMALAALSATPKTPKTPCLGVKTPDTKRKKPTEQTKTPSHVRSRVKNQIAKIVADSDEDFSGDESDYRPSGEESSSSSSSSSSDGHSSDNDAADDEPKTPCKTRRAIVVPVLPKTPSAARLRQSARAKKSNEFVPESEGYFHSHASSKILTSDHTLDRLKNPRLAADRLFSLLSEMKVSAEHETAINAIMEEYRSYFPKWMCILNEGFNILLYGLGSKRQLLQSFHHEVLARQTVLVVNGFFPSLTIKDMLDSITSEILDAGISPTNPHEAVDMIEEEFALIPETHLFLIVHNLDGAMLRNVKAQAILSRLARVPNIHMLASIDHINTPLLWDQGKLSNFNFSWWDCTTMLPYTDETAFENSLLVQNSGELALSSMRSVFCSLTTNSRGIYMLIVKYQLKNKGNAQYQGMPFKDLYSSCRESFLVSSDLALRAQLTEFLDHKLVKSKRSVDGSEQLNIPIDGALLQQFLDEQEKK</sequence>
<dbReference type="PANTHER" id="PTHR14052:SF0">
    <property type="entry name" value="ORIGIN RECOGNITION COMPLEX SUBUNIT 2"/>
    <property type="match status" value="1"/>
</dbReference>
<name>A0A3B0K1D6_DROGU</name>
<feature type="domain" description="Origin recognition complex subunit 2 winged-helix" evidence="9">
    <location>
        <begin position="589"/>
        <end position="647"/>
    </location>
</feature>
<dbReference type="OrthoDB" id="20198at2759"/>
<gene>
    <name evidence="10" type="ORF">DGUA_6G015928</name>
</gene>
<evidence type="ECO:0000256" key="1">
    <source>
        <dbReference type="ARBA" id="ARBA00004123"/>
    </source>
</evidence>
<evidence type="ECO:0000256" key="2">
    <source>
        <dbReference type="ARBA" id="ARBA00007421"/>
    </source>
</evidence>
<dbReference type="Pfam" id="PF04084">
    <property type="entry name" value="RecA-like_ORC2"/>
    <property type="match status" value="1"/>
</dbReference>
<protein>
    <recommendedName>
        <fullName evidence="3 6">Origin recognition complex subunit 2</fullName>
    </recommendedName>
</protein>
<feature type="compositionally biased region" description="Acidic residues" evidence="7">
    <location>
        <begin position="241"/>
        <end position="250"/>
    </location>
</feature>
<keyword evidence="5 6" id="KW-0539">Nucleus</keyword>
<dbReference type="STRING" id="7266.A0A3B0K1D6"/>
<evidence type="ECO:0000259" key="8">
    <source>
        <dbReference type="Pfam" id="PF04084"/>
    </source>
</evidence>
<comment type="function">
    <text evidence="6">Component of the origin recognition complex (ORC) that binds origins of replication. DNA-binding is ATP-dependent. ORC is required to assemble the pre-replication complex necessary to initiate DNA replication.</text>
</comment>
<dbReference type="GO" id="GO:0003688">
    <property type="term" value="F:DNA replication origin binding"/>
    <property type="evidence" value="ECO:0007669"/>
    <property type="project" value="UniProtKB-UniRule"/>
</dbReference>
<accession>A0A3B0K1D6</accession>
<dbReference type="InterPro" id="IPR056772">
    <property type="entry name" value="RecA-like_ORC2"/>
</dbReference>
<organism evidence="10 11">
    <name type="scientific">Drosophila guanche</name>
    <name type="common">Fruit fly</name>
    <dbReference type="NCBI Taxonomy" id="7266"/>
    <lineage>
        <taxon>Eukaryota</taxon>
        <taxon>Metazoa</taxon>
        <taxon>Ecdysozoa</taxon>
        <taxon>Arthropoda</taxon>
        <taxon>Hexapoda</taxon>
        <taxon>Insecta</taxon>
        <taxon>Pterygota</taxon>
        <taxon>Neoptera</taxon>
        <taxon>Endopterygota</taxon>
        <taxon>Diptera</taxon>
        <taxon>Brachycera</taxon>
        <taxon>Muscomorpha</taxon>
        <taxon>Ephydroidea</taxon>
        <taxon>Drosophilidae</taxon>
        <taxon>Drosophila</taxon>
        <taxon>Sophophora</taxon>
    </lineage>
</organism>
<keyword evidence="11" id="KW-1185">Reference proteome</keyword>
<keyword evidence="4 6" id="KW-0235">DNA replication</keyword>
<evidence type="ECO:0000256" key="7">
    <source>
        <dbReference type="SAM" id="MobiDB-lite"/>
    </source>
</evidence>
<dbReference type="PANTHER" id="PTHR14052">
    <property type="entry name" value="ORIGIN RECOGNITION COMPLEX SUBUNIT 2"/>
    <property type="match status" value="1"/>
</dbReference>
<evidence type="ECO:0000259" key="9">
    <source>
        <dbReference type="Pfam" id="PF24882"/>
    </source>
</evidence>
<evidence type="ECO:0000256" key="4">
    <source>
        <dbReference type="ARBA" id="ARBA00022705"/>
    </source>
</evidence>
<feature type="compositionally biased region" description="Low complexity" evidence="7">
    <location>
        <begin position="258"/>
        <end position="271"/>
    </location>
</feature>
<evidence type="ECO:0000256" key="5">
    <source>
        <dbReference type="ARBA" id="ARBA00023242"/>
    </source>
</evidence>
<dbReference type="GO" id="GO:0005664">
    <property type="term" value="C:nuclear origin of replication recognition complex"/>
    <property type="evidence" value="ECO:0007669"/>
    <property type="project" value="UniProtKB-UniRule"/>
</dbReference>
<feature type="domain" description="Origin recognition complex subunit 2 RecA-like" evidence="8">
    <location>
        <begin position="372"/>
        <end position="533"/>
    </location>
</feature>
<feature type="region of interest" description="Disordered" evidence="7">
    <location>
        <begin position="81"/>
        <end position="121"/>
    </location>
</feature>
<dbReference type="EMBL" id="OUUW01000013">
    <property type="protein sequence ID" value="SPP88105.1"/>
    <property type="molecule type" value="Genomic_DNA"/>
</dbReference>
<evidence type="ECO:0000313" key="11">
    <source>
        <dbReference type="Proteomes" id="UP000268350"/>
    </source>
</evidence>
<proteinExistence type="inferred from homology"/>
<evidence type="ECO:0000256" key="6">
    <source>
        <dbReference type="RuleBase" id="RU368084"/>
    </source>
</evidence>
<dbReference type="InterPro" id="IPR007220">
    <property type="entry name" value="ORC2"/>
</dbReference>
<reference evidence="11" key="1">
    <citation type="submission" date="2018-01" db="EMBL/GenBank/DDBJ databases">
        <authorList>
            <person name="Alioto T."/>
            <person name="Alioto T."/>
        </authorList>
    </citation>
    <scope>NUCLEOTIDE SEQUENCE [LARGE SCALE GENOMIC DNA]</scope>
</reference>
<feature type="region of interest" description="Disordered" evidence="7">
    <location>
        <begin position="42"/>
        <end position="65"/>
    </location>
</feature>
<evidence type="ECO:0000313" key="10">
    <source>
        <dbReference type="EMBL" id="SPP88105.1"/>
    </source>
</evidence>
<dbReference type="InterPro" id="IPR056773">
    <property type="entry name" value="WHD_ORC2"/>
</dbReference>
<feature type="region of interest" description="Disordered" evidence="7">
    <location>
        <begin position="193"/>
        <end position="319"/>
    </location>
</feature>
<comment type="similarity">
    <text evidence="2 6">Belongs to the ORC2 family.</text>
</comment>
<dbReference type="Pfam" id="PF24882">
    <property type="entry name" value="WHD_ORC2"/>
    <property type="match status" value="1"/>
</dbReference>
<dbReference type="Proteomes" id="UP000268350">
    <property type="component" value="Unassembled WGS sequence"/>
</dbReference>